<dbReference type="InterPro" id="IPR023214">
    <property type="entry name" value="HAD_sf"/>
</dbReference>
<protein>
    <recommendedName>
        <fullName evidence="5">Acid phosphatase</fullName>
    </recommendedName>
</protein>
<accession>A0A538S6W3</accession>
<reference evidence="3 4" key="1">
    <citation type="journal article" date="2019" name="Nat. Microbiol.">
        <title>Mediterranean grassland soil C-N compound turnover is dependent on rainfall and depth, and is mediated by genomically divergent microorganisms.</title>
        <authorList>
            <person name="Diamond S."/>
            <person name="Andeer P.F."/>
            <person name="Li Z."/>
            <person name="Crits-Christoph A."/>
            <person name="Burstein D."/>
            <person name="Anantharaman K."/>
            <person name="Lane K.R."/>
            <person name="Thomas B.C."/>
            <person name="Pan C."/>
            <person name="Northen T.R."/>
            <person name="Banfield J.F."/>
        </authorList>
    </citation>
    <scope>NUCLEOTIDE SEQUENCE [LARGE SCALE GENOMIC DNA]</scope>
    <source>
        <strain evidence="3">WS_3</strain>
    </source>
</reference>
<evidence type="ECO:0000313" key="4">
    <source>
        <dbReference type="Proteomes" id="UP000320184"/>
    </source>
</evidence>
<name>A0A538S6W3_UNCEI</name>
<keyword evidence="1 2" id="KW-0732">Signal</keyword>
<dbReference type="Gene3D" id="3.40.50.1000">
    <property type="entry name" value="HAD superfamily/HAD-like"/>
    <property type="match status" value="1"/>
</dbReference>
<evidence type="ECO:0000256" key="1">
    <source>
        <dbReference type="ARBA" id="ARBA00022729"/>
    </source>
</evidence>
<dbReference type="PANTHER" id="PTHR31284:SF10">
    <property type="entry name" value="ACID PHOSPHATASE-LIKE PROTEIN"/>
    <property type="match status" value="1"/>
</dbReference>
<dbReference type="InterPro" id="IPR005519">
    <property type="entry name" value="Acid_phosphat_B-like"/>
</dbReference>
<evidence type="ECO:0008006" key="5">
    <source>
        <dbReference type="Google" id="ProtNLM"/>
    </source>
</evidence>
<gene>
    <name evidence="3" type="ORF">E6K73_14175</name>
</gene>
<dbReference type="AlphaFoldDB" id="A0A538S6W3"/>
<sequence length="245" mass="26673">MIAPRPTISALGFLLAVGTALQAQQPAAPRELAIKYMRDAEEYAALARQVYRIAGEAVARTAPALARQAWAVILDVDETALDNSTYQLERSAYGLPFDPGSWNAWVRRREAGPVPGAAAFVATVRQAGGHVAWITNRDAVTTDATRENLQSVKLWADDDRLCLRNDPQHTKRARRAEVASGKGACAWSGIPMRVLAFIGDQMTDFPESDEGLPDTGTDAAFGRTCFLLPNSMYGAWTTRVTRLVP</sequence>
<evidence type="ECO:0000256" key="2">
    <source>
        <dbReference type="SAM" id="SignalP"/>
    </source>
</evidence>
<dbReference type="EMBL" id="VBOT01000203">
    <property type="protein sequence ID" value="TMQ47091.1"/>
    <property type="molecule type" value="Genomic_DNA"/>
</dbReference>
<proteinExistence type="predicted"/>
<dbReference type="InterPro" id="IPR036412">
    <property type="entry name" value="HAD-like_sf"/>
</dbReference>
<evidence type="ECO:0000313" key="3">
    <source>
        <dbReference type="EMBL" id="TMQ47091.1"/>
    </source>
</evidence>
<dbReference type="Pfam" id="PF03767">
    <property type="entry name" value="Acid_phosphat_B"/>
    <property type="match status" value="1"/>
</dbReference>
<dbReference type="Proteomes" id="UP000320184">
    <property type="component" value="Unassembled WGS sequence"/>
</dbReference>
<comment type="caution">
    <text evidence="3">The sequence shown here is derived from an EMBL/GenBank/DDBJ whole genome shotgun (WGS) entry which is preliminary data.</text>
</comment>
<dbReference type="SUPFAM" id="SSF56784">
    <property type="entry name" value="HAD-like"/>
    <property type="match status" value="1"/>
</dbReference>
<organism evidence="3 4">
    <name type="scientific">Eiseniibacteriota bacterium</name>
    <dbReference type="NCBI Taxonomy" id="2212470"/>
    <lineage>
        <taxon>Bacteria</taxon>
        <taxon>Candidatus Eiseniibacteriota</taxon>
    </lineage>
</organism>
<dbReference type="PANTHER" id="PTHR31284">
    <property type="entry name" value="ACID PHOSPHATASE-LIKE PROTEIN"/>
    <property type="match status" value="1"/>
</dbReference>
<feature type="chain" id="PRO_5021936380" description="Acid phosphatase" evidence="2">
    <location>
        <begin position="24"/>
        <end position="245"/>
    </location>
</feature>
<feature type="signal peptide" evidence="2">
    <location>
        <begin position="1"/>
        <end position="23"/>
    </location>
</feature>